<reference evidence="3 4" key="3">
    <citation type="journal article" date="2022" name="Int. J. Syst. Evol. Microbiol.">
        <title>Strains of Bradyrhizobium barranii sp. nov. associated with legumes native to Canada are symbionts of soybeans and belong to different subspecies (subsp. barranii subsp. nov. and subsp. apii subsp. nov.) and symbiovars (sv. glycinearum and sv. septentrionale).</title>
        <authorList>
            <person name="Bromfield E.S.P."/>
            <person name="Cloutier S."/>
            <person name="Wasai-Hara S."/>
            <person name="Minamisawa K."/>
        </authorList>
    </citation>
    <scope>NUCLEOTIDE SEQUENCE [LARGE SCALE GENOMIC DNA]</scope>
    <source>
        <strain evidence="3 4">323S2</strain>
    </source>
</reference>
<organism evidence="2">
    <name type="scientific">Bradyrhizobium barranii subsp. barranii</name>
    <dbReference type="NCBI Taxonomy" id="2823807"/>
    <lineage>
        <taxon>Bacteria</taxon>
        <taxon>Pseudomonadati</taxon>
        <taxon>Pseudomonadota</taxon>
        <taxon>Alphaproteobacteria</taxon>
        <taxon>Hyphomicrobiales</taxon>
        <taxon>Nitrobacteraceae</taxon>
        <taxon>Bradyrhizobium</taxon>
        <taxon>Bradyrhizobium barranii</taxon>
    </lineage>
</organism>
<evidence type="ECO:0000313" key="3">
    <source>
        <dbReference type="EMBL" id="UGX94290.1"/>
    </source>
</evidence>
<gene>
    <name evidence="3" type="ORF">G6321_00053655</name>
    <name evidence="2" type="ORF">G6321_14780</name>
</gene>
<keyword evidence="1" id="KW-0812">Transmembrane</keyword>
<dbReference type="RefSeq" id="WP_166345978.1">
    <property type="nucleotide sequence ID" value="NZ_CP088280.1"/>
</dbReference>
<keyword evidence="1" id="KW-0472">Membrane</keyword>
<dbReference type="EMBL" id="JACBFH010000001">
    <property type="protein sequence ID" value="NYY89644.1"/>
    <property type="molecule type" value="Genomic_DNA"/>
</dbReference>
<dbReference type="AlphaFoldDB" id="A0A7Z0TQ40"/>
<protein>
    <recommendedName>
        <fullName evidence="5">DUF4760 domain-containing protein</fullName>
    </recommendedName>
</protein>
<feature type="transmembrane region" description="Helical" evidence="1">
    <location>
        <begin position="12"/>
        <end position="30"/>
    </location>
</feature>
<evidence type="ECO:0000313" key="2">
    <source>
        <dbReference type="EMBL" id="NYY89644.1"/>
    </source>
</evidence>
<evidence type="ECO:0000313" key="4">
    <source>
        <dbReference type="Proteomes" id="UP000564836"/>
    </source>
</evidence>
<reference evidence="2" key="2">
    <citation type="submission" date="2020-06" db="EMBL/GenBank/DDBJ databases">
        <title>Whole Genome Sequence of Bradyrhizobium sp. Strain 323S2.</title>
        <authorList>
            <person name="Bromfield E.S.P."/>
        </authorList>
    </citation>
    <scope>NUCLEOTIDE SEQUENCE [LARGE SCALE GENOMIC DNA]</scope>
    <source>
        <strain evidence="2">323S2</strain>
    </source>
</reference>
<proteinExistence type="predicted"/>
<dbReference type="Proteomes" id="UP000564836">
    <property type="component" value="Chromosome"/>
</dbReference>
<evidence type="ECO:0000256" key="1">
    <source>
        <dbReference type="SAM" id="Phobius"/>
    </source>
</evidence>
<accession>A0A7Z0TQ40</accession>
<dbReference type="EMBL" id="CP088280">
    <property type="protein sequence ID" value="UGX94290.1"/>
    <property type="molecule type" value="Genomic_DNA"/>
</dbReference>
<keyword evidence="1" id="KW-1133">Transmembrane helix</keyword>
<sequence length="155" mass="17478">MPILFFTNHKDTITGLSFIAGLIGLGFTIYQVGKTNSTLQATNGYAIQKDAREMIGTLRGEKAFSDYVLRFDPNKQYSDEIKNEANRSIALLLNFYLAVFRQYKAGGITDSLALSFGKDFCDDVINKSVPIKNFFIARASEKHDDFRELKNAWCP</sequence>
<evidence type="ECO:0008006" key="5">
    <source>
        <dbReference type="Google" id="ProtNLM"/>
    </source>
</evidence>
<reference evidence="3 4" key="1">
    <citation type="journal article" date="2017" name="Syst. Appl. Microbiol.">
        <title>Soybeans inoculated with root zone soils of Canadian native legumes harbour diverse and novel Bradyrhizobium spp. that possess agricultural potential.</title>
        <authorList>
            <person name="Bromfield E.S.P."/>
            <person name="Cloutier S."/>
            <person name="Tambong J.T."/>
            <person name="Tran Thi T.V."/>
        </authorList>
    </citation>
    <scope>NUCLEOTIDE SEQUENCE [LARGE SCALE GENOMIC DNA]</scope>
    <source>
        <strain evidence="3 4">323S2</strain>
    </source>
</reference>
<name>A0A7Z0TQ40_9BRAD</name>